<dbReference type="Gramene" id="TraesCS6B02G136000.1">
    <property type="protein sequence ID" value="TraesCS6B02G136000.1.cds1"/>
    <property type="gene ID" value="TraesCS6B02G136000"/>
</dbReference>
<dbReference type="GO" id="GO:0004842">
    <property type="term" value="F:ubiquitin-protein transferase activity"/>
    <property type="evidence" value="ECO:0000318"/>
    <property type="project" value="GO_Central"/>
</dbReference>
<dbReference type="InterPro" id="IPR036047">
    <property type="entry name" value="F-box-like_dom_sf"/>
</dbReference>
<dbReference type="PANTHER" id="PTHR31672">
    <property type="entry name" value="BNACNNG10540D PROTEIN"/>
    <property type="match status" value="1"/>
</dbReference>
<dbReference type="InterPro" id="IPR001810">
    <property type="entry name" value="F-box_dom"/>
</dbReference>
<proteinExistence type="predicted"/>
<organism evidence="2">
    <name type="scientific">Triticum aestivum</name>
    <name type="common">Wheat</name>
    <dbReference type="NCBI Taxonomy" id="4565"/>
    <lineage>
        <taxon>Eukaryota</taxon>
        <taxon>Viridiplantae</taxon>
        <taxon>Streptophyta</taxon>
        <taxon>Embryophyta</taxon>
        <taxon>Tracheophyta</taxon>
        <taxon>Spermatophyta</taxon>
        <taxon>Magnoliopsida</taxon>
        <taxon>Liliopsida</taxon>
        <taxon>Poales</taxon>
        <taxon>Poaceae</taxon>
        <taxon>BOP clade</taxon>
        <taxon>Pooideae</taxon>
        <taxon>Triticodae</taxon>
        <taxon>Triticeae</taxon>
        <taxon>Triticinae</taxon>
        <taxon>Triticum</taxon>
    </lineage>
</organism>
<sequence>MQTDVDRTIRRRLDSSDRQITPPPAQLPDDLIHYSILARLPFRLLLRLAPVCKAWRHLILHDPVFTRVQAQCPSPASGVLARFHQGRLEVLTPGAAAAAVAPPDAGLPFLPVVDAHRQHLRLCSTTSGLLLVTTGSTFWVVNPATRAFREIPYAGEGAFRACLAYDPATAPQESYHLVVPARVNMELWRFWIFSFSSLSRGWRASWATVRMPPYGGVQPKALQLGGLSYWLCNRGDVLWYNYGADAAGKLPPPPHGKKRPSSLVDGGGYMEGSRELVAWRGRIAMVSASPTLLAVWALSSSPSSGNASLTRWEMVHRRSWDEIPGMAPPASRFLWSVVPAGVDVGAEVLGLAVRIGYRQRRGHGVGGGVDNENVWRREVLRYDMRTDATATVAELVGREKHDDFVVFGYHSSMAPLY</sequence>
<reference evidence="2" key="2">
    <citation type="submission" date="2018-10" db="UniProtKB">
        <authorList>
            <consortium name="EnsemblPlants"/>
        </authorList>
    </citation>
    <scope>IDENTIFICATION</scope>
</reference>
<protein>
    <recommendedName>
        <fullName evidence="1">F-box domain-containing protein</fullName>
    </recommendedName>
</protein>
<dbReference type="EnsemblPlants" id="TraesCS6B02G136000.1">
    <property type="protein sequence ID" value="TraesCS6B02G136000.1.cds1"/>
    <property type="gene ID" value="TraesCS6B02G136000"/>
</dbReference>
<name>A0A3B6PGK6_WHEAT</name>
<dbReference type="AlphaFoldDB" id="A0A3B6PGK6"/>
<dbReference type="STRING" id="4565.A0A3B6PGK6"/>
<evidence type="ECO:0000313" key="2">
    <source>
        <dbReference type="EnsemblPlants" id="TraesCS6B02G136000.1.cds1"/>
    </source>
</evidence>
<dbReference type="SUPFAM" id="SSF81383">
    <property type="entry name" value="F-box domain"/>
    <property type="match status" value="1"/>
</dbReference>
<accession>A0A3B6PGK6</accession>
<dbReference type="SMR" id="A0A3B6PGK6"/>
<dbReference type="RefSeq" id="XP_044409117.1">
    <property type="nucleotide sequence ID" value="XM_044553182.1"/>
</dbReference>
<dbReference type="OrthoDB" id="666648at2759"/>
<reference evidence="2" key="1">
    <citation type="submission" date="2018-08" db="EMBL/GenBank/DDBJ databases">
        <authorList>
            <person name="Rossello M."/>
        </authorList>
    </citation>
    <scope>NUCLEOTIDE SEQUENCE [LARGE SCALE GENOMIC DNA]</scope>
    <source>
        <strain evidence="2">cv. Chinese Spring</strain>
    </source>
</reference>
<dbReference type="OMA" id="FRACLAY"/>
<dbReference type="InterPro" id="IPR050796">
    <property type="entry name" value="SCF_F-box_component"/>
</dbReference>
<keyword evidence="3" id="KW-1185">Reference proteome</keyword>
<dbReference type="PANTHER" id="PTHR31672:SF13">
    <property type="entry name" value="F-BOX PROTEIN CPR30-LIKE"/>
    <property type="match status" value="1"/>
</dbReference>
<feature type="domain" description="F-box" evidence="1">
    <location>
        <begin position="26"/>
        <end position="64"/>
    </location>
</feature>
<dbReference type="Gramene" id="TraesCS6B03G0342800.1">
    <property type="protein sequence ID" value="TraesCS6B03G0342800.1.CDS1"/>
    <property type="gene ID" value="TraesCS6B03G0342800"/>
</dbReference>
<dbReference type="Pfam" id="PF00646">
    <property type="entry name" value="F-box"/>
    <property type="match status" value="1"/>
</dbReference>
<evidence type="ECO:0000259" key="1">
    <source>
        <dbReference type="Pfam" id="PF00646"/>
    </source>
</evidence>
<dbReference type="GO" id="GO:0031146">
    <property type="term" value="P:SCF-dependent proteasomal ubiquitin-dependent protein catabolic process"/>
    <property type="evidence" value="ECO:0000318"/>
    <property type="project" value="GO_Central"/>
</dbReference>
<evidence type="ECO:0000313" key="3">
    <source>
        <dbReference type="Proteomes" id="UP000019116"/>
    </source>
</evidence>
<gene>
    <name evidence="2" type="primary">LOC123133776</name>
</gene>
<dbReference type="Gene3D" id="1.20.1280.50">
    <property type="match status" value="1"/>
</dbReference>
<dbReference type="Proteomes" id="UP000019116">
    <property type="component" value="Chromosome 6B"/>
</dbReference>
<dbReference type="GeneID" id="123133776"/>